<feature type="transmembrane region" description="Helical" evidence="1">
    <location>
        <begin position="39"/>
        <end position="57"/>
    </location>
</feature>
<reference evidence="2 3" key="1">
    <citation type="submission" date="2018-12" db="EMBL/GenBank/DDBJ databases">
        <authorList>
            <consortium name="Pathogen Informatics"/>
        </authorList>
    </citation>
    <scope>NUCLEOTIDE SEQUENCE [LARGE SCALE GENOMIC DNA]</scope>
    <source>
        <strain evidence="2 3">NCTC11432</strain>
    </source>
</reference>
<dbReference type="Pfam" id="PF09697">
    <property type="entry name" value="Porph_ging"/>
    <property type="match status" value="1"/>
</dbReference>
<keyword evidence="1" id="KW-0812">Transmembrane</keyword>
<gene>
    <name evidence="2" type="ORF">NCTC11432_04287</name>
</gene>
<proteinExistence type="predicted"/>
<accession>A0A448B7V0</accession>
<sequence length="312" mass="36816">MCWSIYIYWSVYVILKNYFNHESVTVKLLILYLYEIMKFYLFIFSFIIVFISGQGIISPNFSIKTSPYEVTNYGTSSYNIYYKVNFLDNALFPSSKKEVMCILELGDHVSKFLDYNQLKKDSLSEKYSKQDMIGSKEMGEFMKIRVLWNNIIFKNNNIMTVQERFKSIYQYEEDQPKLNWNLEKGEKILLGHECNKATVSYRGRNYIAWYTTGIPINNGPYIFGGLPGLILEVEDTDKKYTFEAVGITKTPKLIYLRNEKSILRTTREKFRNVQRTYKENPNAFYTGKAYNEDGTPIVLKQQNIQYEPMEIE</sequence>
<name>A0A448B7V0_CHRGE</name>
<evidence type="ECO:0000313" key="3">
    <source>
        <dbReference type="Proteomes" id="UP000279227"/>
    </source>
</evidence>
<protein>
    <submittedName>
        <fullName evidence="2">GLPGLI family protein</fullName>
    </submittedName>
</protein>
<dbReference type="EMBL" id="LR134289">
    <property type="protein sequence ID" value="VEE10663.1"/>
    <property type="molecule type" value="Genomic_DNA"/>
</dbReference>
<dbReference type="OrthoDB" id="1440774at2"/>
<organism evidence="2 3">
    <name type="scientific">Chryseobacterium gleum</name>
    <name type="common">Flavobacterium gleum</name>
    <dbReference type="NCBI Taxonomy" id="250"/>
    <lineage>
        <taxon>Bacteria</taxon>
        <taxon>Pseudomonadati</taxon>
        <taxon>Bacteroidota</taxon>
        <taxon>Flavobacteriia</taxon>
        <taxon>Flavobacteriales</taxon>
        <taxon>Weeksellaceae</taxon>
        <taxon>Chryseobacterium group</taxon>
        <taxon>Chryseobacterium</taxon>
    </lineage>
</organism>
<dbReference type="InterPro" id="IPR005901">
    <property type="entry name" value="GLPGLI"/>
</dbReference>
<dbReference type="AlphaFoldDB" id="A0A448B7V0"/>
<evidence type="ECO:0000256" key="1">
    <source>
        <dbReference type="SAM" id="Phobius"/>
    </source>
</evidence>
<keyword evidence="1" id="KW-0472">Membrane</keyword>
<dbReference type="Proteomes" id="UP000279227">
    <property type="component" value="Chromosome"/>
</dbReference>
<dbReference type="NCBIfam" id="TIGR01200">
    <property type="entry name" value="GLPGLI"/>
    <property type="match status" value="1"/>
</dbReference>
<dbReference type="KEGG" id="cgle:NCTC11432_04287"/>
<dbReference type="STRING" id="525257.HMPREF0204_11421"/>
<keyword evidence="1" id="KW-1133">Transmembrane helix</keyword>
<evidence type="ECO:0000313" key="2">
    <source>
        <dbReference type="EMBL" id="VEE10663.1"/>
    </source>
</evidence>